<feature type="compositionally biased region" description="Basic and acidic residues" evidence="1">
    <location>
        <begin position="20"/>
        <end position="36"/>
    </location>
</feature>
<reference evidence="2 3" key="1">
    <citation type="journal article" date="2021" name="Elife">
        <title>Chloroplast acquisition without the gene transfer in kleptoplastic sea slugs, Plakobranchus ocellatus.</title>
        <authorList>
            <person name="Maeda T."/>
            <person name="Takahashi S."/>
            <person name="Yoshida T."/>
            <person name="Shimamura S."/>
            <person name="Takaki Y."/>
            <person name="Nagai Y."/>
            <person name="Toyoda A."/>
            <person name="Suzuki Y."/>
            <person name="Arimoto A."/>
            <person name="Ishii H."/>
            <person name="Satoh N."/>
            <person name="Nishiyama T."/>
            <person name="Hasebe M."/>
            <person name="Maruyama T."/>
            <person name="Minagawa J."/>
            <person name="Obokata J."/>
            <person name="Shigenobu S."/>
        </authorList>
    </citation>
    <scope>NUCLEOTIDE SEQUENCE [LARGE SCALE GENOMIC DNA]</scope>
</reference>
<feature type="compositionally biased region" description="Polar residues" evidence="1">
    <location>
        <begin position="86"/>
        <end position="95"/>
    </location>
</feature>
<gene>
    <name evidence="2" type="ORF">PoB_005653000</name>
</gene>
<evidence type="ECO:0000313" key="3">
    <source>
        <dbReference type="Proteomes" id="UP000735302"/>
    </source>
</evidence>
<keyword evidence="3" id="KW-1185">Reference proteome</keyword>
<dbReference type="EMBL" id="BLXT01006199">
    <property type="protein sequence ID" value="GFO30025.1"/>
    <property type="molecule type" value="Genomic_DNA"/>
</dbReference>
<proteinExistence type="predicted"/>
<dbReference type="Proteomes" id="UP000735302">
    <property type="component" value="Unassembled WGS sequence"/>
</dbReference>
<feature type="region of interest" description="Disordered" evidence="1">
    <location>
        <begin position="18"/>
        <end position="95"/>
    </location>
</feature>
<name>A0AAV4CBA6_9GAST</name>
<evidence type="ECO:0000256" key="1">
    <source>
        <dbReference type="SAM" id="MobiDB-lite"/>
    </source>
</evidence>
<accession>A0AAV4CBA6</accession>
<feature type="compositionally biased region" description="Basic residues" evidence="1">
    <location>
        <begin position="37"/>
        <end position="47"/>
    </location>
</feature>
<dbReference type="AlphaFoldDB" id="A0AAV4CBA6"/>
<comment type="caution">
    <text evidence="2">The sequence shown here is derived from an EMBL/GenBank/DDBJ whole genome shotgun (WGS) entry which is preliminary data.</text>
</comment>
<protein>
    <submittedName>
        <fullName evidence="2">Colorectal mutant cancer protein-like isoform x1</fullName>
    </submittedName>
</protein>
<sequence length="95" mass="10442">MLGVVVLVVTAQEEEVGVVGERKRKEREDEGKEERKKIRKTPIRHQHTIYGGGKYPLVHSKVDLGLSSGPPSGQGAGSGLEPVTEESLQISRRIR</sequence>
<evidence type="ECO:0000313" key="2">
    <source>
        <dbReference type="EMBL" id="GFO30025.1"/>
    </source>
</evidence>
<organism evidence="2 3">
    <name type="scientific">Plakobranchus ocellatus</name>
    <dbReference type="NCBI Taxonomy" id="259542"/>
    <lineage>
        <taxon>Eukaryota</taxon>
        <taxon>Metazoa</taxon>
        <taxon>Spiralia</taxon>
        <taxon>Lophotrochozoa</taxon>
        <taxon>Mollusca</taxon>
        <taxon>Gastropoda</taxon>
        <taxon>Heterobranchia</taxon>
        <taxon>Euthyneura</taxon>
        <taxon>Panpulmonata</taxon>
        <taxon>Sacoglossa</taxon>
        <taxon>Placobranchoidea</taxon>
        <taxon>Plakobranchidae</taxon>
        <taxon>Plakobranchus</taxon>
    </lineage>
</organism>